<organism evidence="2 3">
    <name type="scientific">Phlebotomus papatasi</name>
    <name type="common">Sandfly</name>
    <dbReference type="NCBI Taxonomy" id="29031"/>
    <lineage>
        <taxon>Eukaryota</taxon>
        <taxon>Metazoa</taxon>
        <taxon>Ecdysozoa</taxon>
        <taxon>Arthropoda</taxon>
        <taxon>Hexapoda</taxon>
        <taxon>Insecta</taxon>
        <taxon>Pterygota</taxon>
        <taxon>Neoptera</taxon>
        <taxon>Endopterygota</taxon>
        <taxon>Diptera</taxon>
        <taxon>Nematocera</taxon>
        <taxon>Psychodoidea</taxon>
        <taxon>Psychodidae</taxon>
        <taxon>Phlebotomus</taxon>
        <taxon>Phlebotomus</taxon>
    </lineage>
</organism>
<reference evidence="2" key="1">
    <citation type="submission" date="2022-08" db="UniProtKB">
        <authorList>
            <consortium name="EnsemblMetazoa"/>
        </authorList>
    </citation>
    <scope>IDENTIFICATION</scope>
    <source>
        <strain evidence="2">Israel</strain>
    </source>
</reference>
<dbReference type="VEuPathDB" id="VectorBase:PPAI007321"/>
<dbReference type="InterPro" id="IPR032071">
    <property type="entry name" value="DUF4806"/>
</dbReference>
<dbReference type="VEuPathDB" id="VectorBase:PPAPM1_007519"/>
<dbReference type="EMBL" id="AJVK01060120">
    <property type="status" value="NOT_ANNOTATED_CDS"/>
    <property type="molecule type" value="Genomic_DNA"/>
</dbReference>
<evidence type="ECO:0000259" key="1">
    <source>
        <dbReference type="Pfam" id="PF16064"/>
    </source>
</evidence>
<proteinExistence type="predicted"/>
<keyword evidence="3" id="KW-1185">Reference proteome</keyword>
<name>A0A1B0DGN7_PHLPP</name>
<dbReference type="Pfam" id="PF16064">
    <property type="entry name" value="DUF4806"/>
    <property type="match status" value="1"/>
</dbReference>
<feature type="domain" description="DUF4806" evidence="1">
    <location>
        <begin position="214"/>
        <end position="303"/>
    </location>
</feature>
<sequence>MPFKVIKTIEDGEELISAIPDGWEQKGILWWPAGPSATGKKLEKLRSNEHTVPDNSWNKMPCVLKKGNISTYREALLLEKKLNDVNTENENDIINPPALSNRRTRMETHVLDFNELITEDIDTEGAVGCCSTAGSVDEVDNHANIDFADQVQQTTGKESKIDEISSLLTKLANSFEAFKTEVSVKQDKILQILQNSAPPKAPPKAAMHLANVGEFPLASIDELEEFNKKLNDAEFKNDILAQMNKIAGTDGKCNGDKIAFIIADKMFERQVLTELTWTGFSRTGRVKKAFNVYKNIIQLFYEIVHDADNAFTEKKAEDFFKEKILKHANARSKVKVIDSTEK</sequence>
<protein>
    <recommendedName>
        <fullName evidence="1">DUF4806 domain-containing protein</fullName>
    </recommendedName>
</protein>
<accession>A0A1B0DGN7</accession>
<dbReference type="AlphaFoldDB" id="A0A1B0DGN7"/>
<evidence type="ECO:0000313" key="3">
    <source>
        <dbReference type="Proteomes" id="UP000092462"/>
    </source>
</evidence>
<dbReference type="EnsemblMetazoa" id="PPAI007321-RA">
    <property type="protein sequence ID" value="PPAI007321-PA"/>
    <property type="gene ID" value="PPAI007321"/>
</dbReference>
<evidence type="ECO:0000313" key="2">
    <source>
        <dbReference type="EnsemblMetazoa" id="PPAI007321-PA"/>
    </source>
</evidence>
<dbReference type="Proteomes" id="UP000092462">
    <property type="component" value="Unassembled WGS sequence"/>
</dbReference>